<gene>
    <name evidence="1" type="ORF">Bccel_0156</name>
</gene>
<dbReference type="Proteomes" id="UP000036923">
    <property type="component" value="Unassembled WGS sequence"/>
</dbReference>
<comment type="caution">
    <text evidence="1">The sequence shown here is derived from an EMBL/GenBank/DDBJ whole genome shotgun (WGS) entry which is preliminary data.</text>
</comment>
<dbReference type="InterPro" id="IPR014229">
    <property type="entry name" value="Spore_YtfJ"/>
</dbReference>
<dbReference type="AlphaFoldDB" id="A0A0L6JGQ9"/>
<organism evidence="1 2">
    <name type="scientific">Pseudobacteroides cellulosolvens ATCC 35603 = DSM 2933</name>
    <dbReference type="NCBI Taxonomy" id="398512"/>
    <lineage>
        <taxon>Bacteria</taxon>
        <taxon>Bacillati</taxon>
        <taxon>Bacillota</taxon>
        <taxon>Clostridia</taxon>
        <taxon>Eubacteriales</taxon>
        <taxon>Oscillospiraceae</taxon>
        <taxon>Pseudobacteroides</taxon>
    </lineage>
</organism>
<dbReference type="PANTHER" id="PTHR39162:SF1">
    <property type="entry name" value="SPORULATION PROTEIN YTFJ"/>
    <property type="match status" value="1"/>
</dbReference>
<dbReference type="eggNOG" id="COG3874">
    <property type="taxonomic scope" value="Bacteria"/>
</dbReference>
<name>A0A0L6JGQ9_9FIRM</name>
<dbReference type="EMBL" id="LGTC01000001">
    <property type="protein sequence ID" value="KNY24899.1"/>
    <property type="molecule type" value="Genomic_DNA"/>
</dbReference>
<dbReference type="RefSeq" id="WP_152965884.1">
    <property type="nucleotide sequence ID" value="NZ_JQKC01000009.1"/>
</dbReference>
<evidence type="ECO:0000313" key="2">
    <source>
        <dbReference type="Proteomes" id="UP000036923"/>
    </source>
</evidence>
<dbReference type="Pfam" id="PF09579">
    <property type="entry name" value="Spore_YtfJ"/>
    <property type="match status" value="1"/>
</dbReference>
<proteinExistence type="predicted"/>
<accession>A0A0L6JGQ9</accession>
<keyword evidence="2" id="KW-1185">Reference proteome</keyword>
<sequence length="125" mass="13097">MSIDLNVNENINMIFEKLENFLKSKTVVGESIKIGETTIIPFLTVTFGLGAGGGDGKDPKGANGTGGGSGMGARVAPTAVLVIKGDDVQLLPIKKTGGLDKLIEMVPDIVSHINCDKNSDKEEKL</sequence>
<protein>
    <submittedName>
        <fullName evidence="1">Sporulation protein YtfJ</fullName>
    </submittedName>
</protein>
<reference evidence="2" key="1">
    <citation type="submission" date="2015-07" db="EMBL/GenBank/DDBJ databases">
        <title>Near-Complete Genome Sequence of the Cellulolytic Bacterium Bacteroides (Pseudobacteroides) cellulosolvens ATCC 35603.</title>
        <authorList>
            <person name="Dassa B."/>
            <person name="Utturkar S.M."/>
            <person name="Klingeman D.M."/>
            <person name="Hurt R.A."/>
            <person name="Keller M."/>
            <person name="Xu J."/>
            <person name="Reddy Y.H.K."/>
            <person name="Borovok I."/>
            <person name="Grinberg I.R."/>
            <person name="Lamed R."/>
            <person name="Zhivin O."/>
            <person name="Bayer E.A."/>
            <person name="Brown S.D."/>
        </authorList>
    </citation>
    <scope>NUCLEOTIDE SEQUENCE [LARGE SCALE GENOMIC DNA]</scope>
    <source>
        <strain evidence="2">DSM 2933</strain>
    </source>
</reference>
<evidence type="ECO:0000313" key="1">
    <source>
        <dbReference type="EMBL" id="KNY24899.1"/>
    </source>
</evidence>
<dbReference type="STRING" id="398512.Bccel_0156"/>
<dbReference type="PATRIC" id="fig|398512.5.peg.166"/>
<dbReference type="PIRSF" id="PIRSF021377">
    <property type="entry name" value="YtfJ"/>
    <property type="match status" value="1"/>
</dbReference>
<dbReference type="PANTHER" id="PTHR39162">
    <property type="entry name" value="GLL3345 PROTEIN"/>
    <property type="match status" value="1"/>
</dbReference>